<evidence type="ECO:0000313" key="2">
    <source>
        <dbReference type="Proteomes" id="UP000050741"/>
    </source>
</evidence>
<name>A0A183BW53_GLOPA</name>
<organism evidence="2 3">
    <name type="scientific">Globodera pallida</name>
    <name type="common">Potato cyst nematode worm</name>
    <name type="synonym">Heterodera pallida</name>
    <dbReference type="NCBI Taxonomy" id="36090"/>
    <lineage>
        <taxon>Eukaryota</taxon>
        <taxon>Metazoa</taxon>
        <taxon>Ecdysozoa</taxon>
        <taxon>Nematoda</taxon>
        <taxon>Chromadorea</taxon>
        <taxon>Rhabditida</taxon>
        <taxon>Tylenchina</taxon>
        <taxon>Tylenchomorpha</taxon>
        <taxon>Tylenchoidea</taxon>
        <taxon>Heteroderidae</taxon>
        <taxon>Heteroderinae</taxon>
        <taxon>Globodera</taxon>
    </lineage>
</organism>
<dbReference type="AlphaFoldDB" id="A0A183BW53"/>
<sequence>MILELSIFNGYLLWRVSNKVLPLSFIYVLELTLFCLALANAFYYLVTHLTNMYSNMKAKLFVGSIRSSTDMDTSVGSVDSAKMEHLNALCTFMGNFFKRPATLPKQQNSTSLLSSTFSEMDASSLSSLVGYHDSPLNKTVSSVHSRSQLKYILENETCDSVIDATDCAAYFNYNPPATSRFYQAGTPQYLLQEDDTAVTGIRSFIDEHKLSKYARRPDKRLFQRTRGDASPKMHIVTELKEILEIYGLREQDMEMYEIKLRIWLCNTIIRPLVDKIDDINVDFAEKHQSLHLKVGFSSLETILAHKDVLSTTFVPFVLPYLRAHNNQHYVVNRMRTLCRNIALEQFKWNGGGEQCARDENDSFERTVHWNEQLPTDTELIWHLFCTYMDFHISPSSEGVSSEFNKPFTNVFFANLSDGKLPLALMRGNILQFKQQQQQQQQQQTPAELAEKFFIRMSSSRPPAFELIVDGGETIVLPCKDGPHNFWYVLILFLAHIAKMSQSRIGPIHLSSLSLNIFDG</sequence>
<dbReference type="Pfam" id="PF09786">
    <property type="entry name" value="CytochromB561_N"/>
    <property type="match status" value="1"/>
</dbReference>
<dbReference type="PANTHER" id="PTHR21780:SF0">
    <property type="entry name" value="TRANSMEMBRANE PROTEIN 209"/>
    <property type="match status" value="1"/>
</dbReference>
<reference evidence="2" key="1">
    <citation type="submission" date="2014-05" db="EMBL/GenBank/DDBJ databases">
        <title>The genome and life-stage specific transcriptomes of Globodera pallida elucidate key aspects of plant parasitism by a cyst nematode.</title>
        <authorList>
            <person name="Cotton J.A."/>
            <person name="Lilley C.J."/>
            <person name="Jones L.M."/>
            <person name="Kikuchi T."/>
            <person name="Reid A.J."/>
            <person name="Thorpe P."/>
            <person name="Tsai I.J."/>
            <person name="Beasley H."/>
            <person name="Blok V."/>
            <person name="Cock P.J.A."/>
            <person name="Van den Akker S.E."/>
            <person name="Holroyd N."/>
            <person name="Hunt M."/>
            <person name="Mantelin S."/>
            <person name="Naghra H."/>
            <person name="Pain A."/>
            <person name="Palomares-Rius J.E."/>
            <person name="Zarowiecki M."/>
            <person name="Berriman M."/>
            <person name="Jones J.T."/>
            <person name="Urwin P.E."/>
        </authorList>
    </citation>
    <scope>NUCLEOTIDE SEQUENCE [LARGE SCALE GENOMIC DNA]</scope>
    <source>
        <strain evidence="2">Lindley</strain>
    </source>
</reference>
<keyword evidence="2" id="KW-1185">Reference proteome</keyword>
<keyword evidence="1" id="KW-1133">Transmembrane helix</keyword>
<protein>
    <submittedName>
        <fullName evidence="3">Transmembrane protein 209</fullName>
    </submittedName>
</protein>
<feature type="transmembrane region" description="Helical" evidence="1">
    <location>
        <begin position="20"/>
        <end position="46"/>
    </location>
</feature>
<evidence type="ECO:0000256" key="1">
    <source>
        <dbReference type="SAM" id="Phobius"/>
    </source>
</evidence>
<keyword evidence="1" id="KW-0812">Transmembrane</keyword>
<dbReference type="GO" id="GO:0016020">
    <property type="term" value="C:membrane"/>
    <property type="evidence" value="ECO:0007669"/>
    <property type="project" value="TreeGrafter"/>
</dbReference>
<dbReference type="WBParaSite" id="GPLIN_000484200">
    <property type="protein sequence ID" value="GPLIN_000484200"/>
    <property type="gene ID" value="GPLIN_000484200"/>
</dbReference>
<dbReference type="InterPro" id="IPR019176">
    <property type="entry name" value="Cytochrome_B561-rel"/>
</dbReference>
<accession>A0A183BW53</accession>
<evidence type="ECO:0000313" key="3">
    <source>
        <dbReference type="WBParaSite" id="GPLIN_000484200"/>
    </source>
</evidence>
<dbReference type="Proteomes" id="UP000050741">
    <property type="component" value="Unassembled WGS sequence"/>
</dbReference>
<keyword evidence="1" id="KW-0472">Membrane</keyword>
<dbReference type="PANTHER" id="PTHR21780">
    <property type="entry name" value="TRANSMEMBRANE PROTEIN 209"/>
    <property type="match status" value="1"/>
</dbReference>
<proteinExistence type="predicted"/>
<reference evidence="3" key="2">
    <citation type="submission" date="2016-06" db="UniProtKB">
        <authorList>
            <consortium name="WormBaseParasite"/>
        </authorList>
    </citation>
    <scope>IDENTIFICATION</scope>
</reference>